<dbReference type="RefSeq" id="WP_173413053.1">
    <property type="nucleotide sequence ID" value="NZ_CP054139.1"/>
</dbReference>
<dbReference type="PROSITE" id="PS00211">
    <property type="entry name" value="ABC_TRANSPORTER_1"/>
    <property type="match status" value="1"/>
</dbReference>
<keyword evidence="3 5" id="KW-0067">ATP-binding</keyword>
<dbReference type="Pfam" id="PF00005">
    <property type="entry name" value="ABC_tran"/>
    <property type="match status" value="1"/>
</dbReference>
<dbReference type="AlphaFoldDB" id="A0A7D4Q583"/>
<sequence length="354" mass="39439">MKSLKFDRVTFGYDKRKLLFNDTVFEINADTVAKGHIVALMGASGTGKSTLFKLVLGTEKPLSGKISFQGENDVIAYLPQEPVLFEHLSPARNALYFQNTARYGKHFNQQLFDELVVSLGMGEVLAGAGSVSDLSGGQRQRLSLLRALSINPSLLLLDEPTNGLDAEIKMNFLSKLREITDQYGLLVIYISHHKLEAETIADEVLFLHSEADTTLENQVYQGSILDFIQSPPLLDALKVFQYPHPNILLLEKNGPLLTPVRTGGAGANYYIGLKDEHIRISDEGWAYEMVSGNPVHNVIRLSESGQLLTLSTKLFENTMSNKIMIYGSFNAYDLNGKLIRTIQIKHNTEDERYA</sequence>
<name>A0A7D4Q583_9SPHI</name>
<dbReference type="InterPro" id="IPR003439">
    <property type="entry name" value="ABC_transporter-like_ATP-bd"/>
</dbReference>
<dbReference type="GO" id="GO:0005524">
    <property type="term" value="F:ATP binding"/>
    <property type="evidence" value="ECO:0007669"/>
    <property type="project" value="UniProtKB-KW"/>
</dbReference>
<dbReference type="Proteomes" id="UP000505355">
    <property type="component" value="Chromosome"/>
</dbReference>
<evidence type="ECO:0000256" key="2">
    <source>
        <dbReference type="ARBA" id="ARBA00022741"/>
    </source>
</evidence>
<dbReference type="GO" id="GO:0016887">
    <property type="term" value="F:ATP hydrolysis activity"/>
    <property type="evidence" value="ECO:0007669"/>
    <property type="project" value="InterPro"/>
</dbReference>
<gene>
    <name evidence="5" type="ORF">HQ865_00770</name>
</gene>
<dbReference type="PANTHER" id="PTHR42781">
    <property type="entry name" value="SPERMIDINE/PUTRESCINE IMPORT ATP-BINDING PROTEIN POTA"/>
    <property type="match status" value="1"/>
</dbReference>
<evidence type="ECO:0000313" key="5">
    <source>
        <dbReference type="EMBL" id="QKJ28351.1"/>
    </source>
</evidence>
<dbReference type="KEGG" id="mmab:HQ865_00770"/>
<protein>
    <submittedName>
        <fullName evidence="5">ABC transporter ATP-binding protein</fullName>
    </submittedName>
</protein>
<proteinExistence type="predicted"/>
<organism evidence="5 6">
    <name type="scientific">Mucilaginibacter mali</name>
    <dbReference type="NCBI Taxonomy" id="2740462"/>
    <lineage>
        <taxon>Bacteria</taxon>
        <taxon>Pseudomonadati</taxon>
        <taxon>Bacteroidota</taxon>
        <taxon>Sphingobacteriia</taxon>
        <taxon>Sphingobacteriales</taxon>
        <taxon>Sphingobacteriaceae</taxon>
        <taxon>Mucilaginibacter</taxon>
    </lineage>
</organism>
<keyword evidence="2" id="KW-0547">Nucleotide-binding</keyword>
<reference evidence="5 6" key="1">
    <citation type="submission" date="2020-05" db="EMBL/GenBank/DDBJ databases">
        <title>Mucilaginibacter mali sp. nov.</title>
        <authorList>
            <person name="Kim H.S."/>
            <person name="Lee K.C."/>
            <person name="Suh M.K."/>
            <person name="Kim J.-S."/>
            <person name="Han K.-I."/>
            <person name="Eom M.K."/>
            <person name="Shin Y.K."/>
            <person name="Lee J.-S."/>
        </authorList>
    </citation>
    <scope>NUCLEOTIDE SEQUENCE [LARGE SCALE GENOMIC DNA]</scope>
    <source>
        <strain evidence="5 6">G2-14</strain>
    </source>
</reference>
<dbReference type="Gene3D" id="3.40.50.300">
    <property type="entry name" value="P-loop containing nucleotide triphosphate hydrolases"/>
    <property type="match status" value="1"/>
</dbReference>
<keyword evidence="1" id="KW-0813">Transport</keyword>
<dbReference type="PROSITE" id="PS50893">
    <property type="entry name" value="ABC_TRANSPORTER_2"/>
    <property type="match status" value="1"/>
</dbReference>
<dbReference type="InterPro" id="IPR003593">
    <property type="entry name" value="AAA+_ATPase"/>
</dbReference>
<dbReference type="InterPro" id="IPR027417">
    <property type="entry name" value="P-loop_NTPase"/>
</dbReference>
<dbReference type="InterPro" id="IPR017871">
    <property type="entry name" value="ABC_transporter-like_CS"/>
</dbReference>
<evidence type="ECO:0000313" key="6">
    <source>
        <dbReference type="Proteomes" id="UP000505355"/>
    </source>
</evidence>
<evidence type="ECO:0000256" key="3">
    <source>
        <dbReference type="ARBA" id="ARBA00022840"/>
    </source>
</evidence>
<feature type="domain" description="ABC transporter" evidence="4">
    <location>
        <begin position="4"/>
        <end position="237"/>
    </location>
</feature>
<dbReference type="InterPro" id="IPR050093">
    <property type="entry name" value="ABC_SmlMolc_Importer"/>
</dbReference>
<accession>A0A7D4Q583</accession>
<dbReference type="SUPFAM" id="SSF52540">
    <property type="entry name" value="P-loop containing nucleoside triphosphate hydrolases"/>
    <property type="match status" value="1"/>
</dbReference>
<dbReference type="PANTHER" id="PTHR42781:SF4">
    <property type="entry name" value="SPERMIDINE_PUTRESCINE IMPORT ATP-BINDING PROTEIN POTA"/>
    <property type="match status" value="1"/>
</dbReference>
<evidence type="ECO:0000259" key="4">
    <source>
        <dbReference type="PROSITE" id="PS50893"/>
    </source>
</evidence>
<dbReference type="EMBL" id="CP054139">
    <property type="protein sequence ID" value="QKJ28351.1"/>
    <property type="molecule type" value="Genomic_DNA"/>
</dbReference>
<dbReference type="SMART" id="SM00382">
    <property type="entry name" value="AAA"/>
    <property type="match status" value="1"/>
</dbReference>
<keyword evidence="6" id="KW-1185">Reference proteome</keyword>
<evidence type="ECO:0000256" key="1">
    <source>
        <dbReference type="ARBA" id="ARBA00022448"/>
    </source>
</evidence>